<dbReference type="InterPro" id="IPR006054">
    <property type="entry name" value="DnaQ"/>
</dbReference>
<dbReference type="SMART" id="SM00479">
    <property type="entry name" value="EXOIII"/>
    <property type="match status" value="1"/>
</dbReference>
<dbReference type="Gene3D" id="3.30.420.10">
    <property type="entry name" value="Ribonuclease H-like superfamily/Ribonuclease H"/>
    <property type="match status" value="1"/>
</dbReference>
<evidence type="ECO:0000313" key="3">
    <source>
        <dbReference type="EMBL" id="MDB7085816.1"/>
    </source>
</evidence>
<keyword evidence="1 3" id="KW-0378">Hydrolase</keyword>
<dbReference type="PANTHER" id="PTHR30231">
    <property type="entry name" value="DNA POLYMERASE III SUBUNIT EPSILON"/>
    <property type="match status" value="1"/>
</dbReference>
<protein>
    <submittedName>
        <fullName evidence="3">3'-5' exonuclease</fullName>
    </submittedName>
</protein>
<dbReference type="FunFam" id="3.30.420.10:FF:000045">
    <property type="entry name" value="3'-5' exonuclease DinG"/>
    <property type="match status" value="1"/>
</dbReference>
<dbReference type="GO" id="GO:0008408">
    <property type="term" value="F:3'-5' exonuclease activity"/>
    <property type="evidence" value="ECO:0007669"/>
    <property type="project" value="TreeGrafter"/>
</dbReference>
<evidence type="ECO:0000256" key="1">
    <source>
        <dbReference type="ARBA" id="ARBA00022839"/>
    </source>
</evidence>
<evidence type="ECO:0000259" key="2">
    <source>
        <dbReference type="SMART" id="SM00479"/>
    </source>
</evidence>
<dbReference type="InterPro" id="IPR013520">
    <property type="entry name" value="Ribonucl_H"/>
</dbReference>
<keyword evidence="1 3" id="KW-0269">Exonuclease</keyword>
<dbReference type="GO" id="GO:0003887">
    <property type="term" value="F:DNA-directed DNA polymerase activity"/>
    <property type="evidence" value="ECO:0007669"/>
    <property type="project" value="InterPro"/>
</dbReference>
<dbReference type="GO" id="GO:0005829">
    <property type="term" value="C:cytosol"/>
    <property type="evidence" value="ECO:0007669"/>
    <property type="project" value="TreeGrafter"/>
</dbReference>
<dbReference type="InterPro" id="IPR012337">
    <property type="entry name" value="RNaseH-like_sf"/>
</dbReference>
<dbReference type="RefSeq" id="WP_272019330.1">
    <property type="nucleotide sequence ID" value="NZ_JAQLKE010000056.1"/>
</dbReference>
<gene>
    <name evidence="3" type="ORF">PM738_18710</name>
</gene>
<proteinExistence type="predicted"/>
<dbReference type="CDD" id="cd06127">
    <property type="entry name" value="DEDDh"/>
    <property type="match status" value="1"/>
</dbReference>
<dbReference type="SUPFAM" id="SSF53098">
    <property type="entry name" value="Ribonuclease H-like"/>
    <property type="match status" value="1"/>
</dbReference>
<dbReference type="AlphaFoldDB" id="A0AB35IQ76"/>
<dbReference type="NCBIfam" id="TIGR00573">
    <property type="entry name" value="dnaq"/>
    <property type="match status" value="1"/>
</dbReference>
<feature type="domain" description="Exonuclease" evidence="2">
    <location>
        <begin position="40"/>
        <end position="216"/>
    </location>
</feature>
<comment type="caution">
    <text evidence="3">The sequence shown here is derived from an EMBL/GenBank/DDBJ whole genome shotgun (WGS) entry which is preliminary data.</text>
</comment>
<organism evidence="3 4">
    <name type="scientific">Thomasclavelia ramosa</name>
    <dbReference type="NCBI Taxonomy" id="1547"/>
    <lineage>
        <taxon>Bacteria</taxon>
        <taxon>Bacillati</taxon>
        <taxon>Bacillota</taxon>
        <taxon>Erysipelotrichia</taxon>
        <taxon>Erysipelotrichales</taxon>
        <taxon>Coprobacillaceae</taxon>
        <taxon>Thomasclavelia</taxon>
    </lineage>
</organism>
<keyword evidence="1 3" id="KW-0540">Nuclease</keyword>
<dbReference type="GO" id="GO:0003677">
    <property type="term" value="F:DNA binding"/>
    <property type="evidence" value="ECO:0007669"/>
    <property type="project" value="InterPro"/>
</dbReference>
<dbReference type="Proteomes" id="UP001211987">
    <property type="component" value="Unassembled WGS sequence"/>
</dbReference>
<dbReference type="InterPro" id="IPR036397">
    <property type="entry name" value="RNaseH_sf"/>
</dbReference>
<dbReference type="GO" id="GO:0045004">
    <property type="term" value="P:DNA replication proofreading"/>
    <property type="evidence" value="ECO:0007669"/>
    <property type="project" value="TreeGrafter"/>
</dbReference>
<accession>A0AB35IQ76</accession>
<evidence type="ECO:0000313" key="4">
    <source>
        <dbReference type="Proteomes" id="UP001211987"/>
    </source>
</evidence>
<reference evidence="3" key="1">
    <citation type="submission" date="2023-01" db="EMBL/GenBank/DDBJ databases">
        <title>Human gut microbiome strain richness.</title>
        <authorList>
            <person name="Chen-Liaw A."/>
        </authorList>
    </citation>
    <scope>NUCLEOTIDE SEQUENCE</scope>
    <source>
        <strain evidence="3">1001217st2_G6_1001217B_191108</strain>
    </source>
</reference>
<sequence>MKCRICGSPIDNTNLNRCVRFPICPGFIDEITLTVHSIKEYVIFDLETTGFNKKEDRIIEIGAIKIKNDRIIDSFSTLCSPIKNGKQMYISAKITELTGIKNADLINRIPENEAVKNFMNWLGESKISVAHNGLKFDIPFLKEACKRSNVEFKFTHILDTMLLSKALNYVNNGNIPNNKQETLARYFGIKYGAHRAINDCEALYQIFRMIKDDAVNINFSLKKI</sequence>
<dbReference type="Pfam" id="PF00929">
    <property type="entry name" value="RNase_T"/>
    <property type="match status" value="1"/>
</dbReference>
<dbReference type="EMBL" id="JAQLKE010000056">
    <property type="protein sequence ID" value="MDB7085816.1"/>
    <property type="molecule type" value="Genomic_DNA"/>
</dbReference>
<name>A0AB35IQ76_9FIRM</name>
<dbReference type="PANTHER" id="PTHR30231:SF41">
    <property type="entry name" value="DNA POLYMERASE III SUBUNIT EPSILON"/>
    <property type="match status" value="1"/>
</dbReference>